<sequence>MPPHIPPRTLVFTRTTDYRHDSIPDGIAAFRALGAEHGFAVDATEDPAVFEDGLHDYAAVVFLSTSGEVLTPAGRTGLRAYCTAGGGFMGVHAAACTEYDWPFYGELLGARFDRHPAFQPGTLVIEDHDHPATAHLGDTWDLADEWYDFRDDPRGRVRVLASADASSYEGGTGVDHPLVWTREHDGARVFYTALGHAPQAYTDPVFRAHLLGGLRHVMHRTRVSPASPTPPELP</sequence>
<dbReference type="SUPFAM" id="SSF52317">
    <property type="entry name" value="Class I glutamine amidotransferase-like"/>
    <property type="match status" value="1"/>
</dbReference>
<name>A0ABZ1G096_9ACTN</name>
<protein>
    <submittedName>
        <fullName evidence="2">ThuA domain-containing protein</fullName>
    </submittedName>
</protein>
<evidence type="ECO:0000259" key="1">
    <source>
        <dbReference type="Pfam" id="PF06283"/>
    </source>
</evidence>
<keyword evidence="3" id="KW-1185">Reference proteome</keyword>
<organism evidence="2 3">
    <name type="scientific">Streptomyces brevispora</name>
    <dbReference type="NCBI Taxonomy" id="887462"/>
    <lineage>
        <taxon>Bacteria</taxon>
        <taxon>Bacillati</taxon>
        <taxon>Actinomycetota</taxon>
        <taxon>Actinomycetes</taxon>
        <taxon>Kitasatosporales</taxon>
        <taxon>Streptomycetaceae</taxon>
        <taxon>Streptomyces</taxon>
    </lineage>
</organism>
<gene>
    <name evidence="2" type="ORF">OIE64_04455</name>
</gene>
<proteinExistence type="predicted"/>
<dbReference type="InterPro" id="IPR029010">
    <property type="entry name" value="ThuA-like"/>
</dbReference>
<dbReference type="Gene3D" id="3.40.50.880">
    <property type="match status" value="1"/>
</dbReference>
<dbReference type="Pfam" id="PF06283">
    <property type="entry name" value="ThuA"/>
    <property type="match status" value="1"/>
</dbReference>
<dbReference type="RefSeq" id="WP_326590121.1">
    <property type="nucleotide sequence ID" value="NZ_CP109114.1"/>
</dbReference>
<dbReference type="PANTHER" id="PTHR40469">
    <property type="entry name" value="SECRETED GLYCOSYL HYDROLASE"/>
    <property type="match status" value="1"/>
</dbReference>
<evidence type="ECO:0000313" key="3">
    <source>
        <dbReference type="Proteomes" id="UP001330827"/>
    </source>
</evidence>
<accession>A0ABZ1G096</accession>
<dbReference type="EMBL" id="CP109114">
    <property type="protein sequence ID" value="WSC12168.1"/>
    <property type="molecule type" value="Genomic_DNA"/>
</dbReference>
<evidence type="ECO:0000313" key="2">
    <source>
        <dbReference type="EMBL" id="WSC12168.1"/>
    </source>
</evidence>
<dbReference type="InterPro" id="IPR029062">
    <property type="entry name" value="Class_I_gatase-like"/>
</dbReference>
<reference evidence="2 3" key="1">
    <citation type="submission" date="2022-10" db="EMBL/GenBank/DDBJ databases">
        <title>The complete genomes of actinobacterial strains from the NBC collection.</title>
        <authorList>
            <person name="Joergensen T.S."/>
            <person name="Alvarez Arevalo M."/>
            <person name="Sterndorff E.B."/>
            <person name="Faurdal D."/>
            <person name="Vuksanovic O."/>
            <person name="Mourched A.-S."/>
            <person name="Charusanti P."/>
            <person name="Shaw S."/>
            <person name="Blin K."/>
            <person name="Weber T."/>
        </authorList>
    </citation>
    <scope>NUCLEOTIDE SEQUENCE [LARGE SCALE GENOMIC DNA]</scope>
    <source>
        <strain evidence="2 3">NBC 01769</strain>
    </source>
</reference>
<dbReference type="Proteomes" id="UP001330827">
    <property type="component" value="Chromosome"/>
</dbReference>
<dbReference type="PANTHER" id="PTHR40469:SF2">
    <property type="entry name" value="GALACTOSE-BINDING DOMAIN-LIKE SUPERFAMILY PROTEIN"/>
    <property type="match status" value="1"/>
</dbReference>
<feature type="domain" description="ThuA-like" evidence="1">
    <location>
        <begin position="8"/>
        <end position="216"/>
    </location>
</feature>